<dbReference type="SUPFAM" id="SSF54593">
    <property type="entry name" value="Glyoxalase/Bleomycin resistance protein/Dihydroxybiphenyl dioxygenase"/>
    <property type="match status" value="1"/>
</dbReference>
<dbReference type="PANTHER" id="PTHR36503:SF1">
    <property type="entry name" value="BLR2520 PROTEIN"/>
    <property type="match status" value="1"/>
</dbReference>
<dbReference type="Proteomes" id="UP000515291">
    <property type="component" value="Chromosome"/>
</dbReference>
<evidence type="ECO:0000259" key="1">
    <source>
        <dbReference type="PROSITE" id="PS51819"/>
    </source>
</evidence>
<proteinExistence type="predicted"/>
<dbReference type="PANTHER" id="PTHR36503">
    <property type="entry name" value="BLR2520 PROTEIN"/>
    <property type="match status" value="1"/>
</dbReference>
<evidence type="ECO:0000313" key="2">
    <source>
        <dbReference type="EMBL" id="QND74721.1"/>
    </source>
</evidence>
<dbReference type="PROSITE" id="PS51819">
    <property type="entry name" value="VOC"/>
    <property type="match status" value="1"/>
</dbReference>
<organism evidence="2 3">
    <name type="scientific">Tardiphaga robiniae</name>
    <dbReference type="NCBI Taxonomy" id="943830"/>
    <lineage>
        <taxon>Bacteria</taxon>
        <taxon>Pseudomonadati</taxon>
        <taxon>Pseudomonadota</taxon>
        <taxon>Alphaproteobacteria</taxon>
        <taxon>Hyphomicrobiales</taxon>
        <taxon>Nitrobacteraceae</taxon>
        <taxon>Tardiphaga</taxon>
    </lineage>
</organism>
<dbReference type="RefSeq" id="WP_184513475.1">
    <property type="nucleotide sequence ID" value="NZ_CP050292.1"/>
</dbReference>
<protein>
    <submittedName>
        <fullName evidence="2">VOC family protein</fullName>
    </submittedName>
</protein>
<evidence type="ECO:0000313" key="3">
    <source>
        <dbReference type="Proteomes" id="UP000515291"/>
    </source>
</evidence>
<reference evidence="3" key="1">
    <citation type="journal article" date="2020" name="Mol. Plant Microbe">
        <title>Rhizobial microsymbionts of the narrowly endemic Oxytropis species growing in Kamchatka are characterized by significant genetic diversity and possess a set of genes that are associated with T3SS and T6SS secretion systems and can affect the development of symbiosis.</title>
        <authorList>
            <person name="Safronova V."/>
            <person name="Guro P."/>
            <person name="Sazanova A."/>
            <person name="Kuznetsova I."/>
            <person name="Belimov A."/>
            <person name="Yakubov V."/>
            <person name="Chirak E."/>
            <person name="Afonin A."/>
            <person name="Gogolev Y."/>
            <person name="Andronov E."/>
            <person name="Tikhonovich I."/>
        </authorList>
    </citation>
    <scope>NUCLEOTIDE SEQUENCE [LARGE SCALE GENOMIC DNA]</scope>
    <source>
        <strain evidence="3">581</strain>
    </source>
</reference>
<dbReference type="Pfam" id="PF00903">
    <property type="entry name" value="Glyoxalase"/>
    <property type="match status" value="1"/>
</dbReference>
<dbReference type="InterPro" id="IPR004360">
    <property type="entry name" value="Glyas_Fos-R_dOase_dom"/>
</dbReference>
<sequence length="152" mass="16434">MTTKKPPAPIARMTVITLGVADMRRSIAFYEALGFMRKARASGEAIAFFDTGASVLALFPWDQLAQDATLPDHPRPQAFRGSTLAWNCRSEGEVDAVLAFAVDCGGSLLKPARKTDYGGYSGYFADPDGHAWDVVTAPGIEVGDDRRVHLDD</sequence>
<name>A0A7G6U6T9_9BRAD</name>
<dbReference type="InterPro" id="IPR037523">
    <property type="entry name" value="VOC_core"/>
</dbReference>
<gene>
    <name evidence="2" type="ORF">HB776_28575</name>
</gene>
<feature type="domain" description="VOC" evidence="1">
    <location>
        <begin position="12"/>
        <end position="137"/>
    </location>
</feature>
<dbReference type="Gene3D" id="3.10.180.10">
    <property type="entry name" value="2,3-Dihydroxybiphenyl 1,2-Dioxygenase, domain 1"/>
    <property type="match status" value="1"/>
</dbReference>
<accession>A0A7G6U6T9</accession>
<dbReference type="CDD" id="cd07251">
    <property type="entry name" value="VOC_like"/>
    <property type="match status" value="1"/>
</dbReference>
<dbReference type="EMBL" id="CP050292">
    <property type="protein sequence ID" value="QND74721.1"/>
    <property type="molecule type" value="Genomic_DNA"/>
</dbReference>
<dbReference type="InterPro" id="IPR029068">
    <property type="entry name" value="Glyas_Bleomycin-R_OHBP_Dase"/>
</dbReference>
<dbReference type="KEGG" id="trb:HB776_28575"/>
<dbReference type="AlphaFoldDB" id="A0A7G6U6T9"/>